<reference evidence="1" key="2">
    <citation type="journal article" date="2015" name="Fish Shellfish Immunol.">
        <title>Early steps in the European eel (Anguilla anguilla)-Vibrio vulnificus interaction in the gills: Role of the RtxA13 toxin.</title>
        <authorList>
            <person name="Callol A."/>
            <person name="Pajuelo D."/>
            <person name="Ebbesson L."/>
            <person name="Teles M."/>
            <person name="MacKenzie S."/>
            <person name="Amaro C."/>
        </authorList>
    </citation>
    <scope>NUCLEOTIDE SEQUENCE</scope>
</reference>
<accession>A0A0E9QJ65</accession>
<name>A0A0E9QJ65_ANGAN</name>
<reference evidence="1" key="1">
    <citation type="submission" date="2014-11" db="EMBL/GenBank/DDBJ databases">
        <authorList>
            <person name="Amaro Gonzalez C."/>
        </authorList>
    </citation>
    <scope>NUCLEOTIDE SEQUENCE</scope>
</reference>
<organism evidence="1">
    <name type="scientific">Anguilla anguilla</name>
    <name type="common">European freshwater eel</name>
    <name type="synonym">Muraena anguilla</name>
    <dbReference type="NCBI Taxonomy" id="7936"/>
    <lineage>
        <taxon>Eukaryota</taxon>
        <taxon>Metazoa</taxon>
        <taxon>Chordata</taxon>
        <taxon>Craniata</taxon>
        <taxon>Vertebrata</taxon>
        <taxon>Euteleostomi</taxon>
        <taxon>Actinopterygii</taxon>
        <taxon>Neopterygii</taxon>
        <taxon>Teleostei</taxon>
        <taxon>Anguilliformes</taxon>
        <taxon>Anguillidae</taxon>
        <taxon>Anguilla</taxon>
    </lineage>
</organism>
<evidence type="ECO:0000313" key="1">
    <source>
        <dbReference type="EMBL" id="JAH16926.1"/>
    </source>
</evidence>
<dbReference type="EMBL" id="GBXM01091651">
    <property type="protein sequence ID" value="JAH16926.1"/>
    <property type="molecule type" value="Transcribed_RNA"/>
</dbReference>
<proteinExistence type="predicted"/>
<sequence>MEASEGIHVLYAIFSLPPPNLLLQG</sequence>
<dbReference type="AlphaFoldDB" id="A0A0E9QJ65"/>
<protein>
    <submittedName>
        <fullName evidence="1">Uncharacterized protein</fullName>
    </submittedName>
</protein>